<feature type="domain" description="TonB-dependent transporter Oar-like beta-barrel" evidence="2">
    <location>
        <begin position="513"/>
        <end position="768"/>
    </location>
</feature>
<proteinExistence type="predicted"/>
<evidence type="ECO:0000313" key="3">
    <source>
        <dbReference type="EMBL" id="QEE26602.1"/>
    </source>
</evidence>
<dbReference type="Proteomes" id="UP000321820">
    <property type="component" value="Chromosome"/>
</dbReference>
<dbReference type="Pfam" id="PF13620">
    <property type="entry name" value="CarboxypepD_reg"/>
    <property type="match status" value="1"/>
</dbReference>
<feature type="domain" description="TonB-dependent transporter Oar-like beta-barrel" evidence="2">
    <location>
        <begin position="216"/>
        <end position="275"/>
    </location>
</feature>
<evidence type="ECO:0000313" key="4">
    <source>
        <dbReference type="Proteomes" id="UP000321820"/>
    </source>
</evidence>
<dbReference type="RefSeq" id="WP_147645740.1">
    <property type="nucleotide sequence ID" value="NZ_CP042806.1"/>
</dbReference>
<evidence type="ECO:0000259" key="2">
    <source>
        <dbReference type="Pfam" id="PF25183"/>
    </source>
</evidence>
<dbReference type="SUPFAM" id="SSF56935">
    <property type="entry name" value="Porins"/>
    <property type="match status" value="1"/>
</dbReference>
<dbReference type="EMBL" id="CP042806">
    <property type="protein sequence ID" value="QEE26602.1"/>
    <property type="molecule type" value="Genomic_DNA"/>
</dbReference>
<dbReference type="Pfam" id="PF25183">
    <property type="entry name" value="OMP_b-brl_4"/>
    <property type="match status" value="2"/>
</dbReference>
<feature type="chain" id="PRO_5022858799" evidence="1">
    <location>
        <begin position="24"/>
        <end position="851"/>
    </location>
</feature>
<dbReference type="GO" id="GO:0030246">
    <property type="term" value="F:carbohydrate binding"/>
    <property type="evidence" value="ECO:0007669"/>
    <property type="project" value="InterPro"/>
</dbReference>
<dbReference type="InterPro" id="IPR057601">
    <property type="entry name" value="Oar-like_b-barrel"/>
</dbReference>
<dbReference type="Gene3D" id="2.60.40.1120">
    <property type="entry name" value="Carboxypeptidase-like, regulatory domain"/>
    <property type="match status" value="1"/>
</dbReference>
<evidence type="ECO:0000256" key="1">
    <source>
        <dbReference type="SAM" id="SignalP"/>
    </source>
</evidence>
<accession>A0A5B9E2R3</accession>
<protein>
    <submittedName>
        <fullName evidence="3">TonB-dependent receptor</fullName>
    </submittedName>
</protein>
<gene>
    <name evidence="3" type="ORF">FTW19_00415</name>
</gene>
<name>A0A5B9E2R3_9BACT</name>
<dbReference type="OrthoDB" id="100279at2"/>
<dbReference type="AlphaFoldDB" id="A0A5B9E2R3"/>
<keyword evidence="4" id="KW-1185">Reference proteome</keyword>
<reference evidence="3 4" key="1">
    <citation type="submission" date="2019-08" db="EMBL/GenBank/DDBJ databases">
        <title>Complete genome sequence of Terriglobus albidus strain ORNL.</title>
        <authorList>
            <person name="Podar M."/>
        </authorList>
    </citation>
    <scope>NUCLEOTIDE SEQUENCE [LARGE SCALE GENOMIC DNA]</scope>
    <source>
        <strain evidence="3 4">ORNL</strain>
    </source>
</reference>
<feature type="signal peptide" evidence="1">
    <location>
        <begin position="1"/>
        <end position="23"/>
    </location>
</feature>
<dbReference type="SUPFAM" id="SSF49452">
    <property type="entry name" value="Starch-binding domain-like"/>
    <property type="match status" value="1"/>
</dbReference>
<dbReference type="KEGG" id="talb:FTW19_00415"/>
<organism evidence="3 4">
    <name type="scientific">Terriglobus albidus</name>
    <dbReference type="NCBI Taxonomy" id="1592106"/>
    <lineage>
        <taxon>Bacteria</taxon>
        <taxon>Pseudomonadati</taxon>
        <taxon>Acidobacteriota</taxon>
        <taxon>Terriglobia</taxon>
        <taxon>Terriglobales</taxon>
        <taxon>Acidobacteriaceae</taxon>
        <taxon>Terriglobus</taxon>
    </lineage>
</organism>
<sequence>MSLALRFLTRLLAPVLLLSGAWAQTVSTVGGNALDTTGALIPHAHITLQRADGTALESESDSAGQFHIANVRPGSYTLRITADGFQTWEKPISVPTQTRSPLRITLDVMGAVADVNVNAEEQTLQVNTDTSNNQSATDVDRDALDRLPVFDGDYITTLSRFLSSDAVGTSGVTLVVNGTEANGAGVTASGVQSVKINQNPYTALYASPGRARIEITTKGGTDHFHGSLNALGRNSIFDARNTFARTKPGESRLYFEGAVTGPLRLGRKSTFLLTGNHDNNRQQAIVLAATPSGQVQTNVPNPTTHDFYSARAFHNFRESDQFWIGYSYERRAVQNAGIGGTVLPEAGTNTHMFEHEINMGYTRVISPRLVNQLRFLVGKNESRTDSITAAPQVLVSGAFTGGGAQADFRRTENHVDGADIVTYTDGKHELKVGVDIPDISRRGFVDKTNALGTYTFASLSSYAAGTPSLYVTQRGQPRVVFWETIFGGIVEDTVRLRPNLSIAAGFRYYFQNYFHNVPFNVAPRLSFAYAPSRKGRTVIRGGAGLFYDRSGPASISDLLHFDGVTLRKYIVSQPSYPFPGSAIAALPTSLATLDPRARMPSTLQFSIGVEEQITRSSTLSVTYVGTRGMNLFRSIDANAPLAGANVRPNPSFGQIRLVQPEGYAKGNSLEISFRGRPTSYFAGQVQYILIKSYNNTQGITWFPADSHTPLNDWARSDNDRRQKFDLLGTFTAKKWFSLGTALSLYSGLPVNIVTGSDTNGDGVTNDRPSGVRRNALHGPGYMNVDFNLAHDFVLTKDKKSAKTLTVSINSFNVVNRVNPTTYVGVVTSPFFGKPVAAQPPRRMQFNLQYKF</sequence>
<keyword evidence="3" id="KW-0675">Receptor</keyword>
<keyword evidence="1" id="KW-0732">Signal</keyword>
<dbReference type="InterPro" id="IPR013784">
    <property type="entry name" value="Carb-bd-like_fold"/>
</dbReference>